<feature type="transmembrane region" description="Helical" evidence="6">
    <location>
        <begin position="366"/>
        <end position="385"/>
    </location>
</feature>
<evidence type="ECO:0000259" key="7">
    <source>
        <dbReference type="Pfam" id="PF03553"/>
    </source>
</evidence>
<evidence type="ECO:0000313" key="9">
    <source>
        <dbReference type="Proteomes" id="UP000602076"/>
    </source>
</evidence>
<feature type="domain" description="Na+/H+ antiporter NhaC-like C-terminal" evidence="7">
    <location>
        <begin position="161"/>
        <end position="471"/>
    </location>
</feature>
<sequence length="514" mass="55653">MESSFLSIIPPIIIIALVIITRRIVLSLGIGIIVAALVLNNGQISQSISTVIDAIVHIFYSDGEWNSGNFYILSFLLLLGILTGLITALGGNRAFGALIGRRIKTKRGAQLMTATCGISLFPDDVFNMFVTSQITTPVIDHTKVPRTKLAYIIHSTSDPTCVLCPLSSWGAYIIAILTSIFTVHNMPESPLVAFMIIATTNFYAISTLLFVFSSASFDINIGKMGQQLNNNDEQKAESDSNRGKVSDLIIPVSILIIIAVAMMVITGYKNSGSFNLSQIFSNSEVSLSLMSGALFASLAGFLLFFRQVTAMNQQLNSLPSILVKGLKTTVPAVEILIYAWMLSYFIGELGTGEYLAHFIEQTTLPVSLLPFILFLLTGAMAFSTGTSWGTFAIMLPIAAQIAVTSDPSIMFFLMSAVLSGSLFGDHCSPVSDTTTVASVAAGCTQIQHVSTQLPYALICAGITACSFLLLGLTEMRIVPYAFILISLVVIVTYFIKKQKQQQYKNEQETLSRVI</sequence>
<dbReference type="EMBL" id="JACXSI010000070">
    <property type="protein sequence ID" value="MBD3110474.1"/>
    <property type="molecule type" value="Genomic_DNA"/>
</dbReference>
<comment type="subcellular location">
    <subcellularLocation>
        <location evidence="1">Cell membrane</location>
        <topology evidence="1">Multi-pass membrane protein</topology>
    </subcellularLocation>
</comment>
<evidence type="ECO:0000256" key="1">
    <source>
        <dbReference type="ARBA" id="ARBA00004651"/>
    </source>
</evidence>
<dbReference type="PANTHER" id="PTHR43478:SF1">
    <property type="entry name" value="NA+_H+ ANTIPORTER NHAC-LIKE C-TERMINAL DOMAIN-CONTAINING PROTEIN"/>
    <property type="match status" value="1"/>
</dbReference>
<evidence type="ECO:0000256" key="3">
    <source>
        <dbReference type="ARBA" id="ARBA00022692"/>
    </source>
</evidence>
<evidence type="ECO:0000256" key="6">
    <source>
        <dbReference type="SAM" id="Phobius"/>
    </source>
</evidence>
<keyword evidence="3 6" id="KW-0812">Transmembrane</keyword>
<name>A0A927D3K9_9BACI</name>
<feature type="transmembrane region" description="Helical" evidence="6">
    <location>
        <begin position="453"/>
        <end position="471"/>
    </location>
</feature>
<protein>
    <submittedName>
        <fullName evidence="8">Na+/H+ antiporter NhaC family protein</fullName>
    </submittedName>
</protein>
<proteinExistence type="predicted"/>
<keyword evidence="4 6" id="KW-1133">Transmembrane helix</keyword>
<feature type="transmembrane region" description="Helical" evidence="6">
    <location>
        <begin position="285"/>
        <end position="305"/>
    </location>
</feature>
<evidence type="ECO:0000256" key="4">
    <source>
        <dbReference type="ARBA" id="ARBA00022989"/>
    </source>
</evidence>
<dbReference type="InterPro" id="IPR018461">
    <property type="entry name" value="Na/H_Antiport_NhaC-like_C"/>
</dbReference>
<reference evidence="8" key="1">
    <citation type="submission" date="2020-09" db="EMBL/GenBank/DDBJ databases">
        <title>Bacillus faecalis sp. nov., a moderately halophilic bacterium isolated from cow faeces.</title>
        <authorList>
            <person name="Jiang L."/>
            <person name="Lee J."/>
        </authorList>
    </citation>
    <scope>NUCLEOTIDE SEQUENCE</scope>
    <source>
        <strain evidence="8">AGMB 02131</strain>
    </source>
</reference>
<evidence type="ECO:0000256" key="5">
    <source>
        <dbReference type="ARBA" id="ARBA00023136"/>
    </source>
</evidence>
<keyword evidence="5 6" id="KW-0472">Membrane</keyword>
<dbReference type="AlphaFoldDB" id="A0A927D3K9"/>
<comment type="caution">
    <text evidence="8">The sequence shown here is derived from an EMBL/GenBank/DDBJ whole genome shotgun (WGS) entry which is preliminary data.</text>
</comment>
<feature type="transmembrane region" description="Helical" evidence="6">
    <location>
        <begin position="12"/>
        <end position="39"/>
    </location>
</feature>
<evidence type="ECO:0000256" key="2">
    <source>
        <dbReference type="ARBA" id="ARBA00022475"/>
    </source>
</evidence>
<dbReference type="RefSeq" id="WP_191000010.1">
    <property type="nucleotide sequence ID" value="NZ_JACXSI010000070.1"/>
</dbReference>
<dbReference type="PANTHER" id="PTHR43478">
    <property type="entry name" value="NA+/H+ ANTIPORTER-RELATED"/>
    <property type="match status" value="1"/>
</dbReference>
<dbReference type="Proteomes" id="UP000602076">
    <property type="component" value="Unassembled WGS sequence"/>
</dbReference>
<evidence type="ECO:0000313" key="8">
    <source>
        <dbReference type="EMBL" id="MBD3110474.1"/>
    </source>
</evidence>
<feature type="transmembrane region" description="Helical" evidence="6">
    <location>
        <begin position="477"/>
        <end position="495"/>
    </location>
</feature>
<dbReference type="GO" id="GO:0005886">
    <property type="term" value="C:plasma membrane"/>
    <property type="evidence" value="ECO:0007669"/>
    <property type="project" value="UniProtKB-SubCell"/>
</dbReference>
<feature type="transmembrane region" description="Helical" evidence="6">
    <location>
        <begin position="326"/>
        <end position="346"/>
    </location>
</feature>
<organism evidence="8 9">
    <name type="scientific">Peribacillus faecalis</name>
    <dbReference type="NCBI Taxonomy" id="2772559"/>
    <lineage>
        <taxon>Bacteria</taxon>
        <taxon>Bacillati</taxon>
        <taxon>Bacillota</taxon>
        <taxon>Bacilli</taxon>
        <taxon>Bacillales</taxon>
        <taxon>Bacillaceae</taxon>
        <taxon>Peribacillus</taxon>
    </lineage>
</organism>
<accession>A0A927D3K9</accession>
<dbReference type="Pfam" id="PF03553">
    <property type="entry name" value="Na_H_antiporter"/>
    <property type="match status" value="1"/>
</dbReference>
<feature type="transmembrane region" description="Helical" evidence="6">
    <location>
        <begin position="70"/>
        <end position="92"/>
    </location>
</feature>
<gene>
    <name evidence="8" type="ORF">IEO70_19285</name>
</gene>
<feature type="transmembrane region" description="Helical" evidence="6">
    <location>
        <begin position="193"/>
        <end position="217"/>
    </location>
</feature>
<feature type="transmembrane region" description="Helical" evidence="6">
    <location>
        <begin position="248"/>
        <end position="265"/>
    </location>
</feature>
<keyword evidence="2" id="KW-1003">Cell membrane</keyword>
<keyword evidence="9" id="KW-1185">Reference proteome</keyword>
<feature type="transmembrane region" description="Helical" evidence="6">
    <location>
        <begin position="161"/>
        <end position="181"/>
    </location>
</feature>